<dbReference type="AlphaFoldDB" id="H2ZQI2"/>
<name>H2ZQI2_CIOSA</name>
<dbReference type="eggNOG" id="KOG1108">
    <property type="taxonomic scope" value="Eukaryota"/>
</dbReference>
<organism evidence="8 9">
    <name type="scientific">Ciona savignyi</name>
    <name type="common">Pacific transparent sea squirt</name>
    <dbReference type="NCBI Taxonomy" id="51511"/>
    <lineage>
        <taxon>Eukaryota</taxon>
        <taxon>Metazoa</taxon>
        <taxon>Chordata</taxon>
        <taxon>Tunicata</taxon>
        <taxon>Ascidiacea</taxon>
        <taxon>Phlebobranchia</taxon>
        <taxon>Cionidae</taxon>
        <taxon>Ciona</taxon>
    </lineage>
</organism>
<keyword evidence="6" id="KW-0472">Membrane</keyword>
<dbReference type="PANTHER" id="PTHR10281">
    <property type="entry name" value="MEMBRANE-ASSOCIATED PROGESTERONE RECEPTOR COMPONENT-RELATED"/>
    <property type="match status" value="1"/>
</dbReference>
<dbReference type="HOGENOM" id="CLU_065455_0_0_1"/>
<feature type="transmembrane region" description="Helical" evidence="6">
    <location>
        <begin position="6"/>
        <end position="22"/>
    </location>
</feature>
<protein>
    <recommendedName>
        <fullName evidence="3">Neuferricin</fullName>
    </recommendedName>
    <alternativeName>
        <fullName evidence="4">Cytochrome b5 domain-containing protein 2</fullName>
    </alternativeName>
</protein>
<feature type="domain" description="Cytochrome b5 heme-binding" evidence="7">
    <location>
        <begin position="76"/>
        <end position="173"/>
    </location>
</feature>
<evidence type="ECO:0000256" key="5">
    <source>
        <dbReference type="SAM" id="MobiDB-lite"/>
    </source>
</evidence>
<evidence type="ECO:0000256" key="6">
    <source>
        <dbReference type="SAM" id="Phobius"/>
    </source>
</evidence>
<keyword evidence="9" id="KW-1185">Reference proteome</keyword>
<comment type="function">
    <text evidence="1">Heme-binding protein which promotes neuronal but not astrocyte differentiation.</text>
</comment>
<evidence type="ECO:0000313" key="8">
    <source>
        <dbReference type="Ensembl" id="ENSCSAVP00000019848.1"/>
    </source>
</evidence>
<dbReference type="GO" id="GO:0016020">
    <property type="term" value="C:membrane"/>
    <property type="evidence" value="ECO:0007669"/>
    <property type="project" value="TreeGrafter"/>
</dbReference>
<dbReference type="InParanoid" id="H2ZQI2"/>
<evidence type="ECO:0000256" key="1">
    <source>
        <dbReference type="ARBA" id="ARBA00037690"/>
    </source>
</evidence>
<evidence type="ECO:0000259" key="7">
    <source>
        <dbReference type="SMART" id="SM01117"/>
    </source>
</evidence>
<dbReference type="SMART" id="SM01117">
    <property type="entry name" value="Cyt-b5"/>
    <property type="match status" value="1"/>
</dbReference>
<feature type="region of interest" description="Disordered" evidence="5">
    <location>
        <begin position="262"/>
        <end position="302"/>
    </location>
</feature>
<evidence type="ECO:0000256" key="4">
    <source>
        <dbReference type="ARBA" id="ARBA00042241"/>
    </source>
</evidence>
<dbReference type="PROSITE" id="PS51257">
    <property type="entry name" value="PROKAR_LIPOPROTEIN"/>
    <property type="match status" value="1"/>
</dbReference>
<reference evidence="8" key="3">
    <citation type="submission" date="2025-09" db="UniProtKB">
        <authorList>
            <consortium name="Ensembl"/>
        </authorList>
    </citation>
    <scope>IDENTIFICATION</scope>
</reference>
<dbReference type="InterPro" id="IPR001199">
    <property type="entry name" value="Cyt_B5-like_heme/steroid-bd"/>
</dbReference>
<comment type="similarity">
    <text evidence="2">Belongs to the cytochrome b5 family. MAPR subfamily.</text>
</comment>
<sequence length="302" mass="33427">MGCLRISVIVLIVAVGCGWYFGPNIHQHIPNETLTKIEKFIPKKIMDIMHGFKTEEAAPPKSKDSASKKAEPKRIFSKEELWKDYRGEEGSKGLYLAFFGKVFDVSKGKDHYGPGGGYHFFAGRDGTKGFVTGDFSDEGLTDDIDGVDTNLFLGFDEWTSFYASTYTYVGTVIGHFYDENGKPTVALKKAKQLIADAKQNKKKQDEENKIFPMCNSESSAAKGSRVWCSTKSGGIERSWVGVPRLYHPPGAKSPRCACVRNSGIPSSGSDNGKNRGDLDNPYMREYEDCHPTTDSCVISKPK</sequence>
<proteinExistence type="inferred from homology"/>
<dbReference type="Proteomes" id="UP000007875">
    <property type="component" value="Unassembled WGS sequence"/>
</dbReference>
<dbReference type="OMA" id="GHKHYGP"/>
<evidence type="ECO:0000256" key="2">
    <source>
        <dbReference type="ARBA" id="ARBA00038357"/>
    </source>
</evidence>
<dbReference type="Pfam" id="PF00173">
    <property type="entry name" value="Cyt-b5"/>
    <property type="match status" value="1"/>
</dbReference>
<reference evidence="8" key="2">
    <citation type="submission" date="2025-08" db="UniProtKB">
        <authorList>
            <consortium name="Ensembl"/>
        </authorList>
    </citation>
    <scope>IDENTIFICATION</scope>
</reference>
<dbReference type="GO" id="GO:0012505">
    <property type="term" value="C:endomembrane system"/>
    <property type="evidence" value="ECO:0007669"/>
    <property type="project" value="TreeGrafter"/>
</dbReference>
<evidence type="ECO:0000313" key="9">
    <source>
        <dbReference type="Proteomes" id="UP000007875"/>
    </source>
</evidence>
<dbReference type="PANTHER" id="PTHR10281:SF4">
    <property type="entry name" value="NEUFERRICIN"/>
    <property type="match status" value="1"/>
</dbReference>
<dbReference type="SUPFAM" id="SSF55856">
    <property type="entry name" value="Cytochrome b5-like heme/steroid binding domain"/>
    <property type="match status" value="1"/>
</dbReference>
<dbReference type="Ensembl" id="ENSCSAVT00000020061.1">
    <property type="protein sequence ID" value="ENSCSAVP00000019848.1"/>
    <property type="gene ID" value="ENSCSAVG00000011657.1"/>
</dbReference>
<feature type="compositionally biased region" description="Basic and acidic residues" evidence="5">
    <location>
        <begin position="272"/>
        <end position="291"/>
    </location>
</feature>
<dbReference type="InterPro" id="IPR050577">
    <property type="entry name" value="MAPR/NEUFC/NENF-like"/>
</dbReference>
<accession>H2ZQI2</accession>
<keyword evidence="6" id="KW-1133">Transmembrane helix</keyword>
<reference evidence="9" key="1">
    <citation type="submission" date="2003-08" db="EMBL/GenBank/DDBJ databases">
        <authorList>
            <person name="Birren B."/>
            <person name="Nusbaum C."/>
            <person name="Abebe A."/>
            <person name="Abouelleil A."/>
            <person name="Adekoya E."/>
            <person name="Ait-zahra M."/>
            <person name="Allen N."/>
            <person name="Allen T."/>
            <person name="An P."/>
            <person name="Anderson M."/>
            <person name="Anderson S."/>
            <person name="Arachchi H."/>
            <person name="Armbruster J."/>
            <person name="Bachantsang P."/>
            <person name="Baldwin J."/>
            <person name="Barry A."/>
            <person name="Bayul T."/>
            <person name="Blitshsteyn B."/>
            <person name="Bloom T."/>
            <person name="Blye J."/>
            <person name="Boguslavskiy L."/>
            <person name="Borowsky M."/>
            <person name="Boukhgalter B."/>
            <person name="Brunache A."/>
            <person name="Butler J."/>
            <person name="Calixte N."/>
            <person name="Calvo S."/>
            <person name="Camarata J."/>
            <person name="Campo K."/>
            <person name="Chang J."/>
            <person name="Cheshatsang Y."/>
            <person name="Citroen M."/>
            <person name="Collymore A."/>
            <person name="Considine T."/>
            <person name="Cook A."/>
            <person name="Cooke P."/>
            <person name="Corum B."/>
            <person name="Cuomo C."/>
            <person name="David R."/>
            <person name="Dawoe T."/>
            <person name="Degray S."/>
            <person name="Dodge S."/>
            <person name="Dooley K."/>
            <person name="Dorje P."/>
            <person name="Dorjee K."/>
            <person name="Dorris L."/>
            <person name="Duffey N."/>
            <person name="Dupes A."/>
            <person name="Elkins T."/>
            <person name="Engels R."/>
            <person name="Erickson J."/>
            <person name="Farina A."/>
            <person name="Faro S."/>
            <person name="Ferreira P."/>
            <person name="Fischer H."/>
            <person name="Fitzgerald M."/>
            <person name="Foley K."/>
            <person name="Gage D."/>
            <person name="Galagan J."/>
            <person name="Gearin G."/>
            <person name="Gnerre S."/>
            <person name="Gnirke A."/>
            <person name="Goyette A."/>
            <person name="Graham J."/>
            <person name="Grandbois E."/>
            <person name="Gyaltsen K."/>
            <person name="Hafez N."/>
            <person name="Hagopian D."/>
            <person name="Hagos B."/>
            <person name="Hall J."/>
            <person name="Hatcher B."/>
            <person name="Heller A."/>
            <person name="Higgins H."/>
            <person name="Honan T."/>
            <person name="Horn A."/>
            <person name="Houde N."/>
            <person name="Hughes L."/>
            <person name="Hulme W."/>
            <person name="Husby E."/>
            <person name="Iliev I."/>
            <person name="Jaffe D."/>
            <person name="Jones C."/>
            <person name="Kamal M."/>
            <person name="Kamat A."/>
            <person name="Kamvysselis M."/>
            <person name="Karlsson E."/>
            <person name="Kells C."/>
            <person name="Kieu A."/>
            <person name="Kisner P."/>
            <person name="Kodira C."/>
            <person name="Kulbokas E."/>
            <person name="Labutti K."/>
            <person name="Lama D."/>
            <person name="Landers T."/>
            <person name="Leger J."/>
            <person name="Levine S."/>
            <person name="Lewis D."/>
            <person name="Lewis T."/>
            <person name="Lindblad-toh K."/>
            <person name="Liu X."/>
            <person name="Lokyitsang T."/>
            <person name="Lokyitsang Y."/>
            <person name="Lucien O."/>
            <person name="Lui A."/>
            <person name="Ma L.J."/>
            <person name="Mabbitt R."/>
            <person name="Macdonald J."/>
            <person name="Maclean C."/>
            <person name="Major J."/>
            <person name="Manning J."/>
            <person name="Marabella R."/>
            <person name="Maru K."/>
            <person name="Matthews C."/>
            <person name="Mauceli E."/>
            <person name="Mccarthy M."/>
            <person name="Mcdonough S."/>
            <person name="Mcghee T."/>
            <person name="Meldrim J."/>
            <person name="Meneus L."/>
            <person name="Mesirov J."/>
            <person name="Mihalev A."/>
            <person name="Mihova T."/>
            <person name="Mikkelsen T."/>
            <person name="Mlenga V."/>
            <person name="Moru K."/>
            <person name="Mozes J."/>
            <person name="Mulrain L."/>
            <person name="Munson G."/>
            <person name="Naylor J."/>
            <person name="Newes C."/>
            <person name="Nguyen C."/>
            <person name="Nguyen N."/>
            <person name="Nguyen T."/>
            <person name="Nicol R."/>
            <person name="Nielsen C."/>
            <person name="Nizzari M."/>
            <person name="Norbu C."/>
            <person name="Norbu N."/>
            <person name="O'donnell P."/>
            <person name="Okoawo O."/>
            <person name="O'leary S."/>
            <person name="Omotosho B."/>
            <person name="O'neill K."/>
            <person name="Osman S."/>
            <person name="Parker S."/>
            <person name="Perrin D."/>
            <person name="Phunkhang P."/>
            <person name="Piqani B."/>
            <person name="Purcell S."/>
            <person name="Rachupka T."/>
            <person name="Ramasamy U."/>
            <person name="Rameau R."/>
            <person name="Ray V."/>
            <person name="Raymond C."/>
            <person name="Retta R."/>
            <person name="Richardson S."/>
            <person name="Rise C."/>
            <person name="Rodriguez J."/>
            <person name="Rogers J."/>
            <person name="Rogov P."/>
            <person name="Rutman M."/>
            <person name="Schupbach R."/>
            <person name="Seaman C."/>
            <person name="Settipalli S."/>
            <person name="Sharpe T."/>
            <person name="Sheridan J."/>
            <person name="Sherpa N."/>
            <person name="Shi J."/>
            <person name="Smirnov S."/>
            <person name="Smith C."/>
            <person name="Sougnez C."/>
            <person name="Spencer B."/>
            <person name="Stalker J."/>
            <person name="Stange-thomann N."/>
            <person name="Stavropoulos S."/>
            <person name="Stetson K."/>
            <person name="Stone C."/>
            <person name="Stone S."/>
            <person name="Stubbs M."/>
            <person name="Talamas J."/>
            <person name="Tchuinga P."/>
            <person name="Tenzing P."/>
            <person name="Tesfaye S."/>
            <person name="Theodore J."/>
            <person name="Thoulutsang Y."/>
            <person name="Topham K."/>
            <person name="Towey S."/>
            <person name="Tsamla T."/>
            <person name="Tsomo N."/>
            <person name="Vallee D."/>
            <person name="Vassiliev H."/>
            <person name="Venkataraman V."/>
            <person name="Vinson J."/>
            <person name="Vo A."/>
            <person name="Wade C."/>
            <person name="Wang S."/>
            <person name="Wangchuk T."/>
            <person name="Wangdi T."/>
            <person name="Whittaker C."/>
            <person name="Wilkinson J."/>
            <person name="Wu Y."/>
            <person name="Wyman D."/>
            <person name="Yadav S."/>
            <person name="Yang S."/>
            <person name="Yang X."/>
            <person name="Yeager S."/>
            <person name="Yee E."/>
            <person name="Young G."/>
            <person name="Zainoun J."/>
            <person name="Zembeck L."/>
            <person name="Zimmer A."/>
            <person name="Zody M."/>
            <person name="Lander E."/>
        </authorList>
    </citation>
    <scope>NUCLEOTIDE SEQUENCE [LARGE SCALE GENOMIC DNA]</scope>
</reference>
<keyword evidence="6" id="KW-0812">Transmembrane</keyword>
<dbReference type="Gene3D" id="3.10.120.10">
    <property type="entry name" value="Cytochrome b5-like heme/steroid binding domain"/>
    <property type="match status" value="1"/>
</dbReference>
<dbReference type="GeneTree" id="ENSGT00940000160156"/>
<evidence type="ECO:0000256" key="3">
    <source>
        <dbReference type="ARBA" id="ARBA00039568"/>
    </source>
</evidence>
<dbReference type="FunCoup" id="H2ZQI2">
    <property type="interactions" value="187"/>
</dbReference>
<dbReference type="InterPro" id="IPR036400">
    <property type="entry name" value="Cyt_B5-like_heme/steroid_sf"/>
</dbReference>